<evidence type="ECO:0000313" key="5">
    <source>
        <dbReference type="Proteomes" id="UP000542813"/>
    </source>
</evidence>
<evidence type="ECO:0000313" key="4">
    <source>
        <dbReference type="EMBL" id="MBB5788781.1"/>
    </source>
</evidence>
<dbReference type="RefSeq" id="WP_184823658.1">
    <property type="nucleotide sequence ID" value="NZ_JACHMM010000001.1"/>
</dbReference>
<feature type="domain" description="CBS" evidence="3">
    <location>
        <begin position="74"/>
        <end position="130"/>
    </location>
</feature>
<dbReference type="Gene3D" id="3.10.580.10">
    <property type="entry name" value="CBS-domain"/>
    <property type="match status" value="1"/>
</dbReference>
<dbReference type="PANTHER" id="PTHR43080">
    <property type="entry name" value="CBS DOMAIN-CONTAINING PROTEIN CBSX3, MITOCHONDRIAL"/>
    <property type="match status" value="1"/>
</dbReference>
<evidence type="ECO:0000256" key="2">
    <source>
        <dbReference type="PROSITE-ProRule" id="PRU00703"/>
    </source>
</evidence>
<dbReference type="SMART" id="SM00116">
    <property type="entry name" value="CBS"/>
    <property type="match status" value="2"/>
</dbReference>
<evidence type="ECO:0000259" key="3">
    <source>
        <dbReference type="PROSITE" id="PS51371"/>
    </source>
</evidence>
<sequence length="153" mass="16349">MTVAEVMCRRVQVMDASTPCVTAWEFMRRTGTEHVAVVSHSGRVHGVVSVQDVAVAWCERGEPPFRETLGELLLGRLRPRILEDAPVGLAARIMLDSGFTALPVLSSRRALVGIVSERDVLAAVAGGRPQMRALVGRAERPAHAAAETAGLAS</sequence>
<dbReference type="PROSITE" id="PS51371">
    <property type="entry name" value="CBS"/>
    <property type="match status" value="2"/>
</dbReference>
<feature type="domain" description="CBS" evidence="3">
    <location>
        <begin position="7"/>
        <end position="64"/>
    </location>
</feature>
<dbReference type="InterPro" id="IPR051257">
    <property type="entry name" value="Diverse_CBS-Domain"/>
</dbReference>
<organism evidence="4 5">
    <name type="scientific">Jiangella mangrovi</name>
    <dbReference type="NCBI Taxonomy" id="1524084"/>
    <lineage>
        <taxon>Bacteria</taxon>
        <taxon>Bacillati</taxon>
        <taxon>Actinomycetota</taxon>
        <taxon>Actinomycetes</taxon>
        <taxon>Jiangellales</taxon>
        <taxon>Jiangellaceae</taxon>
        <taxon>Jiangella</taxon>
    </lineage>
</organism>
<evidence type="ECO:0000256" key="1">
    <source>
        <dbReference type="ARBA" id="ARBA00023122"/>
    </source>
</evidence>
<dbReference type="Proteomes" id="UP000542813">
    <property type="component" value="Unassembled WGS sequence"/>
</dbReference>
<keyword evidence="5" id="KW-1185">Reference proteome</keyword>
<proteinExistence type="predicted"/>
<name>A0A7W9GS88_9ACTN</name>
<accession>A0A7W9GS88</accession>
<comment type="caution">
    <text evidence="4">The sequence shown here is derived from an EMBL/GenBank/DDBJ whole genome shotgun (WGS) entry which is preliminary data.</text>
</comment>
<reference evidence="4 5" key="1">
    <citation type="submission" date="2020-08" db="EMBL/GenBank/DDBJ databases">
        <title>Sequencing the genomes of 1000 actinobacteria strains.</title>
        <authorList>
            <person name="Klenk H.-P."/>
        </authorList>
    </citation>
    <scope>NUCLEOTIDE SEQUENCE [LARGE SCALE GENOMIC DNA]</scope>
    <source>
        <strain evidence="4 5">DSM 102122</strain>
    </source>
</reference>
<dbReference type="InterPro" id="IPR046342">
    <property type="entry name" value="CBS_dom_sf"/>
</dbReference>
<dbReference type="Pfam" id="PF00571">
    <property type="entry name" value="CBS"/>
    <property type="match status" value="2"/>
</dbReference>
<dbReference type="InterPro" id="IPR000644">
    <property type="entry name" value="CBS_dom"/>
</dbReference>
<gene>
    <name evidence="4" type="ORF">HD601_003356</name>
</gene>
<dbReference type="CDD" id="cd02205">
    <property type="entry name" value="CBS_pair_SF"/>
    <property type="match status" value="1"/>
</dbReference>
<dbReference type="SUPFAM" id="SSF54631">
    <property type="entry name" value="CBS-domain pair"/>
    <property type="match status" value="1"/>
</dbReference>
<dbReference type="PANTHER" id="PTHR43080:SF2">
    <property type="entry name" value="CBS DOMAIN-CONTAINING PROTEIN"/>
    <property type="match status" value="1"/>
</dbReference>
<dbReference type="AlphaFoldDB" id="A0A7W9GS88"/>
<keyword evidence="1 2" id="KW-0129">CBS domain</keyword>
<protein>
    <submittedName>
        <fullName evidence="4">CBS domain-containing membrane protein</fullName>
    </submittedName>
</protein>
<dbReference type="EMBL" id="JACHMM010000001">
    <property type="protein sequence ID" value="MBB5788781.1"/>
    <property type="molecule type" value="Genomic_DNA"/>
</dbReference>